<reference evidence="3" key="1">
    <citation type="journal article" date="2013" name="Genome Biol. Evol.">
        <title>The genome sequence of Streptomyces lividans 66 reveals a novel tRNA-dependent peptide biosynthetic system within a metal-related genomic island.</title>
        <authorList>
            <person name="Cruz-Morales P."/>
            <person name="Vijgenboom E."/>
            <person name="Iruegas-Bocardo F."/>
            <person name="Girard G."/>
            <person name="Yanez-Guerra L.A."/>
            <person name="Ramos-Aboites H.E."/>
            <person name="Pernodet J.L."/>
            <person name="Anne J."/>
            <person name="van Wezel G.P."/>
            <person name="Barona-Gomez F."/>
        </authorList>
    </citation>
    <scope>NUCLEOTIDE SEQUENCE [LARGE SCALE GENOMIC DNA]</scope>
    <source>
        <strain evidence="3">1326</strain>
    </source>
</reference>
<protein>
    <submittedName>
        <fullName evidence="2">Uncharacterized protein</fullName>
    </submittedName>
</protein>
<evidence type="ECO:0000313" key="3">
    <source>
        <dbReference type="Proteomes" id="UP000014062"/>
    </source>
</evidence>
<feature type="compositionally biased region" description="Basic and acidic residues" evidence="1">
    <location>
        <begin position="26"/>
        <end position="35"/>
    </location>
</feature>
<evidence type="ECO:0000313" key="2">
    <source>
        <dbReference type="EMBL" id="EOY45221.1"/>
    </source>
</evidence>
<evidence type="ECO:0000256" key="1">
    <source>
        <dbReference type="SAM" id="MobiDB-lite"/>
    </source>
</evidence>
<organism evidence="2 3">
    <name type="scientific">Streptomyces lividans 1326</name>
    <dbReference type="NCBI Taxonomy" id="1200984"/>
    <lineage>
        <taxon>Bacteria</taxon>
        <taxon>Bacillati</taxon>
        <taxon>Actinomycetota</taxon>
        <taxon>Actinomycetes</taxon>
        <taxon>Kitasatosporales</taxon>
        <taxon>Streptomycetaceae</taxon>
        <taxon>Streptomyces</taxon>
    </lineage>
</organism>
<name>A0A7U9HA33_STRLI</name>
<feature type="region of interest" description="Disordered" evidence="1">
    <location>
        <begin position="19"/>
        <end position="68"/>
    </location>
</feature>
<accession>A0A7U9HA33</accession>
<dbReference type="Proteomes" id="UP000014062">
    <property type="component" value="Chromosome"/>
</dbReference>
<dbReference type="EMBL" id="CM001889">
    <property type="protein sequence ID" value="EOY45221.1"/>
    <property type="molecule type" value="Genomic_DNA"/>
</dbReference>
<dbReference type="AlphaFoldDB" id="A0A7U9HA33"/>
<proteinExistence type="predicted"/>
<sequence>MTPVCCRTARPAARAVAALPAPGDAPVRRPGDGTRCEPGAEPAGDGRVRGGSYRPGDAPGLAGGRLLR</sequence>
<gene>
    <name evidence="2" type="ORF">SLI_0502</name>
</gene>